<feature type="compositionally biased region" description="Gly residues" evidence="3">
    <location>
        <begin position="173"/>
        <end position="184"/>
    </location>
</feature>
<dbReference type="PROSITE" id="PS50102">
    <property type="entry name" value="RRM"/>
    <property type="match status" value="1"/>
</dbReference>
<keyword evidence="1 2" id="KW-0694">RNA-binding</keyword>
<accession>A0A6A5Y9M8</accession>
<dbReference type="InterPro" id="IPR012677">
    <property type="entry name" value="Nucleotide-bd_a/b_plait_sf"/>
</dbReference>
<protein>
    <submittedName>
        <fullName evidence="5">RNA-binding domain-containing protein</fullName>
    </submittedName>
</protein>
<keyword evidence="6" id="KW-1185">Reference proteome</keyword>
<dbReference type="AlphaFoldDB" id="A0A6A5Y9M8"/>
<name>A0A6A5Y9M8_9PLEO</name>
<evidence type="ECO:0000256" key="2">
    <source>
        <dbReference type="PROSITE-ProRule" id="PRU00176"/>
    </source>
</evidence>
<dbReference type="SMART" id="SM00360">
    <property type="entry name" value="RRM"/>
    <property type="match status" value="1"/>
</dbReference>
<dbReference type="OrthoDB" id="6159137at2759"/>
<reference evidence="5" key="1">
    <citation type="journal article" date="2020" name="Stud. Mycol.">
        <title>101 Dothideomycetes genomes: a test case for predicting lifestyles and emergence of pathogens.</title>
        <authorList>
            <person name="Haridas S."/>
            <person name="Albert R."/>
            <person name="Binder M."/>
            <person name="Bloem J."/>
            <person name="Labutti K."/>
            <person name="Salamov A."/>
            <person name="Andreopoulos B."/>
            <person name="Baker S."/>
            <person name="Barry K."/>
            <person name="Bills G."/>
            <person name="Bluhm B."/>
            <person name="Cannon C."/>
            <person name="Castanera R."/>
            <person name="Culley D."/>
            <person name="Daum C."/>
            <person name="Ezra D."/>
            <person name="Gonzalez J."/>
            <person name="Henrissat B."/>
            <person name="Kuo A."/>
            <person name="Liang C."/>
            <person name="Lipzen A."/>
            <person name="Lutzoni F."/>
            <person name="Magnuson J."/>
            <person name="Mondo S."/>
            <person name="Nolan M."/>
            <person name="Ohm R."/>
            <person name="Pangilinan J."/>
            <person name="Park H.-J."/>
            <person name="Ramirez L."/>
            <person name="Alfaro M."/>
            <person name="Sun H."/>
            <person name="Tritt A."/>
            <person name="Yoshinaga Y."/>
            <person name="Zwiers L.-H."/>
            <person name="Turgeon B."/>
            <person name="Goodwin S."/>
            <person name="Spatafora J."/>
            <person name="Crous P."/>
            <person name="Grigoriev I."/>
        </authorList>
    </citation>
    <scope>NUCLEOTIDE SEQUENCE</scope>
    <source>
        <strain evidence="5">CBS 175.79</strain>
    </source>
</reference>
<dbReference type="EMBL" id="ML978066">
    <property type="protein sequence ID" value="KAF2022295.1"/>
    <property type="molecule type" value="Genomic_DNA"/>
</dbReference>
<dbReference type="SUPFAM" id="SSF54928">
    <property type="entry name" value="RNA-binding domain, RBD"/>
    <property type="match status" value="1"/>
</dbReference>
<feature type="compositionally biased region" description="Basic and acidic residues" evidence="3">
    <location>
        <begin position="221"/>
        <end position="259"/>
    </location>
</feature>
<evidence type="ECO:0000256" key="3">
    <source>
        <dbReference type="SAM" id="MobiDB-lite"/>
    </source>
</evidence>
<dbReference type="Proteomes" id="UP000799778">
    <property type="component" value="Unassembled WGS sequence"/>
</dbReference>
<organism evidence="5 6">
    <name type="scientific">Aaosphaeria arxii CBS 175.79</name>
    <dbReference type="NCBI Taxonomy" id="1450172"/>
    <lineage>
        <taxon>Eukaryota</taxon>
        <taxon>Fungi</taxon>
        <taxon>Dikarya</taxon>
        <taxon>Ascomycota</taxon>
        <taxon>Pezizomycotina</taxon>
        <taxon>Dothideomycetes</taxon>
        <taxon>Pleosporomycetidae</taxon>
        <taxon>Pleosporales</taxon>
        <taxon>Pleosporales incertae sedis</taxon>
        <taxon>Aaosphaeria</taxon>
    </lineage>
</organism>
<sequence>MASMDYESEQRPYDDEPRAYERDRSRSPRADRRDLDDSRARSASPNGRDARGPLPIPRNLNEEEDEEGARNPGSNLFVTGIHPNLTEEEVTRLFEKYGEVEKCNIMRDPHTKESRGFGFVKMVTSDQADAAKEGLQGEVHQGRTLSIEKARRSKPRIPTPGKYYGPPKREFGGRGGRGGGGGRFGGDRYGDRYDDRRGGGGGYGRRDDYGGGGGGGYRGSRYNDRDDRGYRRDRDDYGSRGVDRYASRDERGYREERRGGGGYYDRPPPPAGGQGGYGDAPPPRPEGSYGGGGGGGRSYDDREPERF</sequence>
<dbReference type="CDD" id="cd00590">
    <property type="entry name" value="RRM_SF"/>
    <property type="match status" value="1"/>
</dbReference>
<dbReference type="InterPro" id="IPR035979">
    <property type="entry name" value="RBD_domain_sf"/>
</dbReference>
<proteinExistence type="predicted"/>
<evidence type="ECO:0000256" key="1">
    <source>
        <dbReference type="ARBA" id="ARBA00022884"/>
    </source>
</evidence>
<evidence type="ECO:0000313" key="6">
    <source>
        <dbReference type="Proteomes" id="UP000799778"/>
    </source>
</evidence>
<feature type="compositionally biased region" description="Basic and acidic residues" evidence="3">
    <location>
        <begin position="185"/>
        <end position="209"/>
    </location>
</feature>
<dbReference type="GO" id="GO:0003723">
    <property type="term" value="F:RNA binding"/>
    <property type="evidence" value="ECO:0007669"/>
    <property type="project" value="UniProtKB-UniRule"/>
</dbReference>
<feature type="compositionally biased region" description="Basic and acidic residues" evidence="3">
    <location>
        <begin position="8"/>
        <end position="40"/>
    </location>
</feature>
<dbReference type="InterPro" id="IPR052462">
    <property type="entry name" value="SLIRP/GR-RBP-like"/>
</dbReference>
<dbReference type="GeneID" id="54289000"/>
<feature type="region of interest" description="Disordered" evidence="3">
    <location>
        <begin position="1"/>
        <end position="82"/>
    </location>
</feature>
<dbReference type="InterPro" id="IPR000504">
    <property type="entry name" value="RRM_dom"/>
</dbReference>
<dbReference type="PANTHER" id="PTHR48027">
    <property type="entry name" value="HETEROGENEOUS NUCLEAR RIBONUCLEOPROTEIN 87F-RELATED"/>
    <property type="match status" value="1"/>
</dbReference>
<feature type="compositionally biased region" description="Basic and acidic residues" evidence="3">
    <location>
        <begin position="298"/>
        <end position="307"/>
    </location>
</feature>
<dbReference type="Pfam" id="PF00076">
    <property type="entry name" value="RRM_1"/>
    <property type="match status" value="1"/>
</dbReference>
<evidence type="ECO:0000259" key="4">
    <source>
        <dbReference type="PROSITE" id="PS50102"/>
    </source>
</evidence>
<gene>
    <name evidence="5" type="ORF">BU24DRAFT_458161</name>
</gene>
<evidence type="ECO:0000313" key="5">
    <source>
        <dbReference type="EMBL" id="KAF2022295.1"/>
    </source>
</evidence>
<feature type="domain" description="RRM" evidence="4">
    <location>
        <begin position="74"/>
        <end position="152"/>
    </location>
</feature>
<dbReference type="Gene3D" id="3.30.70.330">
    <property type="match status" value="1"/>
</dbReference>
<dbReference type="RefSeq" id="XP_033390634.1">
    <property type="nucleotide sequence ID" value="XM_033531603.1"/>
</dbReference>
<feature type="compositionally biased region" description="Gly residues" evidence="3">
    <location>
        <begin position="288"/>
        <end position="297"/>
    </location>
</feature>
<feature type="region of interest" description="Disordered" evidence="3">
    <location>
        <begin position="131"/>
        <end position="307"/>
    </location>
</feature>